<accession>A0AA40K4F9</accession>
<proteinExistence type="predicted"/>
<name>A0AA40K4F9_9PEZI</name>
<feature type="domain" description="Heterokaryon incompatibility" evidence="1">
    <location>
        <begin position="82"/>
        <end position="193"/>
    </location>
</feature>
<reference evidence="2" key="1">
    <citation type="submission" date="2023-06" db="EMBL/GenBank/DDBJ databases">
        <title>Genome-scale phylogeny and comparative genomics of the fungal order Sordariales.</title>
        <authorList>
            <consortium name="Lawrence Berkeley National Laboratory"/>
            <person name="Hensen N."/>
            <person name="Bonometti L."/>
            <person name="Westerberg I."/>
            <person name="Brannstrom I.O."/>
            <person name="Guillou S."/>
            <person name="Cros-Aarteil S."/>
            <person name="Calhoun S."/>
            <person name="Haridas S."/>
            <person name="Kuo A."/>
            <person name="Mondo S."/>
            <person name="Pangilinan J."/>
            <person name="Riley R."/>
            <person name="LaButti K."/>
            <person name="Andreopoulos B."/>
            <person name="Lipzen A."/>
            <person name="Chen C."/>
            <person name="Yanf M."/>
            <person name="Daum C."/>
            <person name="Ng V."/>
            <person name="Clum A."/>
            <person name="Steindorff A."/>
            <person name="Ohm R."/>
            <person name="Martin F."/>
            <person name="Silar P."/>
            <person name="Natvig D."/>
            <person name="Lalanne C."/>
            <person name="Gautier V."/>
            <person name="Ament-velasquez S.L."/>
            <person name="Kruys A."/>
            <person name="Hutchinson M.I."/>
            <person name="Powell A.J."/>
            <person name="Barry K."/>
            <person name="Miller A.N."/>
            <person name="Grigoriev I.V."/>
            <person name="Debuchy R."/>
            <person name="Gladieux P."/>
            <person name="Thoren M.H."/>
            <person name="Johannesson H."/>
        </authorList>
    </citation>
    <scope>NUCLEOTIDE SEQUENCE</scope>
    <source>
        <strain evidence="2">SMH3187-1</strain>
    </source>
</reference>
<evidence type="ECO:0000259" key="1">
    <source>
        <dbReference type="Pfam" id="PF06985"/>
    </source>
</evidence>
<gene>
    <name evidence="2" type="ORF">B0T18DRAFT_324884</name>
</gene>
<organism evidence="2 3">
    <name type="scientific">Schizothecium vesticola</name>
    <dbReference type="NCBI Taxonomy" id="314040"/>
    <lineage>
        <taxon>Eukaryota</taxon>
        <taxon>Fungi</taxon>
        <taxon>Dikarya</taxon>
        <taxon>Ascomycota</taxon>
        <taxon>Pezizomycotina</taxon>
        <taxon>Sordariomycetes</taxon>
        <taxon>Sordariomycetidae</taxon>
        <taxon>Sordariales</taxon>
        <taxon>Schizotheciaceae</taxon>
        <taxon>Schizothecium</taxon>
    </lineage>
</organism>
<comment type="caution">
    <text evidence="2">The sequence shown here is derived from an EMBL/GenBank/DDBJ whole genome shotgun (WGS) entry which is preliminary data.</text>
</comment>
<dbReference type="PANTHER" id="PTHR33112">
    <property type="entry name" value="DOMAIN PROTEIN, PUTATIVE-RELATED"/>
    <property type="match status" value="1"/>
</dbReference>
<dbReference type="Pfam" id="PF06985">
    <property type="entry name" value="HET"/>
    <property type="match status" value="1"/>
</dbReference>
<dbReference type="PANTHER" id="PTHR33112:SF16">
    <property type="entry name" value="HETEROKARYON INCOMPATIBILITY DOMAIN-CONTAINING PROTEIN"/>
    <property type="match status" value="1"/>
</dbReference>
<evidence type="ECO:0000313" key="3">
    <source>
        <dbReference type="Proteomes" id="UP001172155"/>
    </source>
</evidence>
<sequence>MDLRKATDLKFQPDFTLPINPSDEVCWGTALGWMKTCIAGHASCIASATAPILPKRVIDVLPEDEQTPARLILPATNTTARFVALSHCWGSQDKTNGMTKLTSENQITWQQNGIDVHSLPLNFRDAITVTRRLGIRYLWIHALCILQDSTADWVAAAPKMADIFGTATLVLSATSAKHCDEGILQPRLSTSRGWAAQERMVAQRVLHYTPAGMIWECNTHLHSELPWASGSTNSQGETGMDAGVLEEWFNCVALYSSKDLTFPSDKLAAVAGLAAIFQDSLPHAGEYLAGAWSGYLTTCLGWAKRVHYPSKLPSLSSQAFRAPSWSWAAGDGQI</sequence>
<keyword evidence="3" id="KW-1185">Reference proteome</keyword>
<dbReference type="InterPro" id="IPR010730">
    <property type="entry name" value="HET"/>
</dbReference>
<dbReference type="AlphaFoldDB" id="A0AA40K4F9"/>
<dbReference type="EMBL" id="JAUKUD010000004">
    <property type="protein sequence ID" value="KAK0745558.1"/>
    <property type="molecule type" value="Genomic_DNA"/>
</dbReference>
<protein>
    <submittedName>
        <fullName evidence="2">Heterokaryon incompatibility protein-domain-containing protein</fullName>
    </submittedName>
</protein>
<dbReference type="Proteomes" id="UP001172155">
    <property type="component" value="Unassembled WGS sequence"/>
</dbReference>
<evidence type="ECO:0000313" key="2">
    <source>
        <dbReference type="EMBL" id="KAK0745558.1"/>
    </source>
</evidence>
<feature type="non-terminal residue" evidence="2">
    <location>
        <position position="334"/>
    </location>
</feature>